<dbReference type="PRINTS" id="PR01988">
    <property type="entry name" value="EXPORTERBACE"/>
</dbReference>
<comment type="subcellular location">
    <subcellularLocation>
        <location evidence="1">Cell membrane</location>
        <topology evidence="1">Multi-pass membrane protein</topology>
    </subcellularLocation>
</comment>
<dbReference type="PROSITE" id="PS50850">
    <property type="entry name" value="MFS"/>
    <property type="match status" value="1"/>
</dbReference>
<keyword evidence="10" id="KW-1185">Reference proteome</keyword>
<evidence type="ECO:0000256" key="1">
    <source>
        <dbReference type="ARBA" id="ARBA00004651"/>
    </source>
</evidence>
<proteinExistence type="predicted"/>
<dbReference type="InterPro" id="IPR022324">
    <property type="entry name" value="Bacilysin_exporter_BacE_put"/>
</dbReference>
<dbReference type="Proteomes" id="UP001400965">
    <property type="component" value="Unassembled WGS sequence"/>
</dbReference>
<feature type="transmembrane region" description="Helical" evidence="7">
    <location>
        <begin position="53"/>
        <end position="74"/>
    </location>
</feature>
<dbReference type="Gene3D" id="1.20.1250.20">
    <property type="entry name" value="MFS general substrate transporter like domains"/>
    <property type="match status" value="1"/>
</dbReference>
<keyword evidence="4 7" id="KW-0812">Transmembrane</keyword>
<gene>
    <name evidence="9" type="ORF">GCM10008917_19210</name>
</gene>
<evidence type="ECO:0000313" key="10">
    <source>
        <dbReference type="Proteomes" id="UP001400965"/>
    </source>
</evidence>
<feature type="transmembrane region" description="Helical" evidence="7">
    <location>
        <begin position="16"/>
        <end position="41"/>
    </location>
</feature>
<protein>
    <submittedName>
        <fullName evidence="9">MFS transporter</fullName>
    </submittedName>
</protein>
<feature type="domain" description="Major facilitator superfamily (MFS) profile" evidence="8">
    <location>
        <begin position="15"/>
        <end position="403"/>
    </location>
</feature>
<evidence type="ECO:0000256" key="5">
    <source>
        <dbReference type="ARBA" id="ARBA00022989"/>
    </source>
</evidence>
<evidence type="ECO:0000256" key="2">
    <source>
        <dbReference type="ARBA" id="ARBA00022448"/>
    </source>
</evidence>
<evidence type="ECO:0000313" key="9">
    <source>
        <dbReference type="EMBL" id="GAA0864698.1"/>
    </source>
</evidence>
<feature type="transmembrane region" description="Helical" evidence="7">
    <location>
        <begin position="349"/>
        <end position="371"/>
    </location>
</feature>
<keyword evidence="5 7" id="KW-1133">Transmembrane helix</keyword>
<reference evidence="10" key="1">
    <citation type="journal article" date="2019" name="Int. J. Syst. Evol. Microbiol.">
        <title>The Global Catalogue of Microorganisms (GCM) 10K type strain sequencing project: providing services to taxonomists for standard genome sequencing and annotation.</title>
        <authorList>
            <consortium name="The Broad Institute Genomics Platform"/>
            <consortium name="The Broad Institute Genome Sequencing Center for Infectious Disease"/>
            <person name="Wu L."/>
            <person name="Ma J."/>
        </authorList>
    </citation>
    <scope>NUCLEOTIDE SEQUENCE [LARGE SCALE GENOMIC DNA]</scope>
    <source>
        <strain evidence="10">JCM 6486</strain>
    </source>
</reference>
<evidence type="ECO:0000256" key="4">
    <source>
        <dbReference type="ARBA" id="ARBA00022692"/>
    </source>
</evidence>
<feature type="transmembrane region" description="Helical" evidence="7">
    <location>
        <begin position="312"/>
        <end position="329"/>
    </location>
</feature>
<keyword evidence="3" id="KW-1003">Cell membrane</keyword>
<feature type="transmembrane region" description="Helical" evidence="7">
    <location>
        <begin position="377"/>
        <end position="396"/>
    </location>
</feature>
<comment type="caution">
    <text evidence="9">The sequence shown here is derived from an EMBL/GenBank/DDBJ whole genome shotgun (WGS) entry which is preliminary data.</text>
</comment>
<accession>A0ABP3XHQ1</accession>
<evidence type="ECO:0000259" key="8">
    <source>
        <dbReference type="PROSITE" id="PS50850"/>
    </source>
</evidence>
<feature type="transmembrane region" description="Helical" evidence="7">
    <location>
        <begin position="260"/>
        <end position="280"/>
    </location>
</feature>
<dbReference type="PANTHER" id="PTHR23513">
    <property type="entry name" value="INTEGRAL MEMBRANE EFFLUX PROTEIN-RELATED"/>
    <property type="match status" value="1"/>
</dbReference>
<feature type="transmembrane region" description="Helical" evidence="7">
    <location>
        <begin position="289"/>
        <end position="306"/>
    </location>
</feature>
<keyword evidence="6 7" id="KW-0472">Membrane</keyword>
<organism evidence="9 10">
    <name type="scientific">Paraclostridium tenue</name>
    <dbReference type="NCBI Taxonomy" id="1737"/>
    <lineage>
        <taxon>Bacteria</taxon>
        <taxon>Bacillati</taxon>
        <taxon>Bacillota</taxon>
        <taxon>Clostridia</taxon>
        <taxon>Peptostreptococcales</taxon>
        <taxon>Peptostreptococcaceae</taxon>
        <taxon>Paraclostridium</taxon>
    </lineage>
</organism>
<dbReference type="CDD" id="cd06173">
    <property type="entry name" value="MFS_MefA_like"/>
    <property type="match status" value="1"/>
</dbReference>
<name>A0ABP3XHQ1_9FIRM</name>
<dbReference type="EMBL" id="BAAACP010000011">
    <property type="protein sequence ID" value="GAA0864698.1"/>
    <property type="molecule type" value="Genomic_DNA"/>
</dbReference>
<feature type="transmembrane region" description="Helical" evidence="7">
    <location>
        <begin position="227"/>
        <end position="248"/>
    </location>
</feature>
<keyword evidence="2" id="KW-0813">Transport</keyword>
<dbReference type="Pfam" id="PF07690">
    <property type="entry name" value="MFS_1"/>
    <property type="match status" value="1"/>
</dbReference>
<evidence type="ECO:0000256" key="7">
    <source>
        <dbReference type="SAM" id="Phobius"/>
    </source>
</evidence>
<dbReference type="SUPFAM" id="SSF103473">
    <property type="entry name" value="MFS general substrate transporter"/>
    <property type="match status" value="1"/>
</dbReference>
<dbReference type="RefSeq" id="WP_346045387.1">
    <property type="nucleotide sequence ID" value="NZ_BAAACP010000011.1"/>
</dbReference>
<dbReference type="PANTHER" id="PTHR23513:SF6">
    <property type="entry name" value="MAJOR FACILITATOR SUPERFAMILY ASSOCIATED DOMAIN-CONTAINING PROTEIN"/>
    <property type="match status" value="1"/>
</dbReference>
<dbReference type="InterPro" id="IPR036259">
    <property type="entry name" value="MFS_trans_sf"/>
</dbReference>
<evidence type="ECO:0000256" key="6">
    <source>
        <dbReference type="ARBA" id="ARBA00023136"/>
    </source>
</evidence>
<evidence type="ECO:0000256" key="3">
    <source>
        <dbReference type="ARBA" id="ARBA00022475"/>
    </source>
</evidence>
<dbReference type="InterPro" id="IPR011701">
    <property type="entry name" value="MFS"/>
</dbReference>
<dbReference type="InterPro" id="IPR020846">
    <property type="entry name" value="MFS_dom"/>
</dbReference>
<sequence>MDTTKKLEGKLWNKNFFLLWQGQLVSVLGDVLYIMALDFWILEMTGSKSLMGLLSAITMMPRIILGPFAGVFIDKWDRKKVIVLTDLIRGIVVTFVGIAGVMGFIQVWMVFVVGIINGLCSAFFNPAINSSKPDIVPEDKLIKANSVTSLAQAGIDMIGYAAGGVLYVLIGAPYMFLFNGLSYLFSAFTEMFITIPKLKREEKEITFKEDFKIGLNFIKDFKVYKKMFICSSMINFFANAGMILLIPYFKETEFLGTERYGFAMMFLSMGMVSGSILLSIKNIKREQKFMVFVFSLLGCTSLFLLSMITNSYIVLVMCLFFSFFFNVIMNTIFSTTSTIIVPANIRGKVIAITSTISMGLAPIGQLIAGILGDLMPVRVVLIMTFSACFIVSLFYVKIKNLKRFIEYDSEHDKLEELMKM</sequence>